<name>A0A1F5EVE3_9BACT</name>
<feature type="region of interest" description="Disordered" evidence="1">
    <location>
        <begin position="47"/>
        <end position="79"/>
    </location>
</feature>
<feature type="compositionally biased region" description="Pro residues" evidence="1">
    <location>
        <begin position="66"/>
        <end position="78"/>
    </location>
</feature>
<reference evidence="3 4" key="1">
    <citation type="journal article" date="2016" name="Nat. Commun.">
        <title>Thousands of microbial genomes shed light on interconnected biogeochemical processes in an aquifer system.</title>
        <authorList>
            <person name="Anantharaman K."/>
            <person name="Brown C.T."/>
            <person name="Hug L.A."/>
            <person name="Sharon I."/>
            <person name="Castelle C.J."/>
            <person name="Probst A.J."/>
            <person name="Thomas B.C."/>
            <person name="Singh A."/>
            <person name="Wilkins M.J."/>
            <person name="Karaoz U."/>
            <person name="Brodie E.L."/>
            <person name="Williams K.H."/>
            <person name="Hubbard S.S."/>
            <person name="Banfield J.F."/>
        </authorList>
    </citation>
    <scope>NUCLEOTIDE SEQUENCE [LARGE SCALE GENOMIC DNA]</scope>
</reference>
<sequence length="180" mass="20049">MTWKLPAMIMMSAALVVSLGQVGRIKSQVLGDSTTLLSPIAGIESLPSLTPSPTPTPTETLTPTPTRKPTPKPTPTPKLQPVFTSEQIYGFTDHYGILYAVDPNVIRHVALCESDFNPKAKNYIYAGLFQFDTNTWIFYRQKMGLDADADLRYHAEEAVRTATYIFHLGKTGLWPNCYPR</sequence>
<comment type="caution">
    <text evidence="3">The sequence shown here is derived from an EMBL/GenBank/DDBJ whole genome shotgun (WGS) entry which is preliminary data.</text>
</comment>
<gene>
    <name evidence="3" type="ORF">A2703_03515</name>
</gene>
<dbReference type="InterPro" id="IPR008258">
    <property type="entry name" value="Transglycosylase_SLT_dom_1"/>
</dbReference>
<evidence type="ECO:0000313" key="4">
    <source>
        <dbReference type="Proteomes" id="UP000177979"/>
    </source>
</evidence>
<dbReference type="AlphaFoldDB" id="A0A1F5EVE3"/>
<protein>
    <recommendedName>
        <fullName evidence="2">Transglycosylase SLT domain-containing protein</fullName>
    </recommendedName>
</protein>
<dbReference type="Gene3D" id="1.10.530.10">
    <property type="match status" value="1"/>
</dbReference>
<proteinExistence type="predicted"/>
<dbReference type="Proteomes" id="UP000177979">
    <property type="component" value="Unassembled WGS sequence"/>
</dbReference>
<dbReference type="SUPFAM" id="SSF53955">
    <property type="entry name" value="Lysozyme-like"/>
    <property type="match status" value="1"/>
</dbReference>
<feature type="domain" description="Transglycosylase SLT" evidence="2">
    <location>
        <begin position="99"/>
        <end position="167"/>
    </location>
</feature>
<dbReference type="EMBL" id="MFAG01000034">
    <property type="protein sequence ID" value="OGD71357.1"/>
    <property type="molecule type" value="Genomic_DNA"/>
</dbReference>
<dbReference type="Pfam" id="PF01464">
    <property type="entry name" value="SLT"/>
    <property type="match status" value="1"/>
</dbReference>
<evidence type="ECO:0000256" key="1">
    <source>
        <dbReference type="SAM" id="MobiDB-lite"/>
    </source>
</evidence>
<organism evidence="3 4">
    <name type="scientific">Candidatus Collierbacteria bacterium RIFCSPHIGHO2_01_FULL_50_25</name>
    <dbReference type="NCBI Taxonomy" id="1817722"/>
    <lineage>
        <taxon>Bacteria</taxon>
        <taxon>Candidatus Collieribacteriota</taxon>
    </lineage>
</organism>
<evidence type="ECO:0000313" key="3">
    <source>
        <dbReference type="EMBL" id="OGD71357.1"/>
    </source>
</evidence>
<accession>A0A1F5EVE3</accession>
<evidence type="ECO:0000259" key="2">
    <source>
        <dbReference type="Pfam" id="PF01464"/>
    </source>
</evidence>
<dbReference type="STRING" id="1817722.A2703_03515"/>
<dbReference type="InterPro" id="IPR023346">
    <property type="entry name" value="Lysozyme-like_dom_sf"/>
</dbReference>